<evidence type="ECO:0000313" key="3">
    <source>
        <dbReference type="EMBL" id="KIN02911.1"/>
    </source>
</evidence>
<dbReference type="OrthoDB" id="5396681at2759"/>
<organism evidence="3 4">
    <name type="scientific">Oidiodendron maius (strain Zn)</name>
    <dbReference type="NCBI Taxonomy" id="913774"/>
    <lineage>
        <taxon>Eukaryota</taxon>
        <taxon>Fungi</taxon>
        <taxon>Dikarya</taxon>
        <taxon>Ascomycota</taxon>
        <taxon>Pezizomycotina</taxon>
        <taxon>Leotiomycetes</taxon>
        <taxon>Leotiomycetes incertae sedis</taxon>
        <taxon>Myxotrichaceae</taxon>
        <taxon>Oidiodendron</taxon>
    </lineage>
</organism>
<evidence type="ECO:0000256" key="1">
    <source>
        <dbReference type="SAM" id="Phobius"/>
    </source>
</evidence>
<evidence type="ECO:0000259" key="2">
    <source>
        <dbReference type="Pfam" id="PF26616"/>
    </source>
</evidence>
<gene>
    <name evidence="3" type="ORF">OIDMADRAFT_52734</name>
</gene>
<dbReference type="EMBL" id="KN832874">
    <property type="protein sequence ID" value="KIN02911.1"/>
    <property type="molecule type" value="Genomic_DNA"/>
</dbReference>
<dbReference type="AlphaFoldDB" id="A0A0C3H3X7"/>
<feature type="transmembrane region" description="Helical" evidence="1">
    <location>
        <begin position="420"/>
        <end position="443"/>
    </location>
</feature>
<dbReference type="HOGENOM" id="CLU_029947_3_0_1"/>
<dbReference type="InParanoid" id="A0A0C3H3X7"/>
<evidence type="ECO:0000313" key="4">
    <source>
        <dbReference type="Proteomes" id="UP000054321"/>
    </source>
</evidence>
<name>A0A0C3H3X7_OIDMZ</name>
<sequence length="488" mass="54765">MATTSSQISLRDLSTSSYDEPTTYAFVCEELPSLGERYPIDVDCYTPAGEDRGLCDQKLSEESLTLFQLAGGGIDVLWSARDDKSRKSLSQRYFVASEEVEEHGIYKHLQGKSWEHLIVVIQPAFSWSHLSVTEPAFRKILASLQVFTPFLRVVHAFGKKTNDKQRVRDLAYYHVQPSLAYEFCYNIRYFELNGRGRGNPWSLRQTGVYQRFLSNKRSAWLLLNSSSYIGGRVSAALEEASNLVYGSCEVSVLLPHLFIVSAATRNWGPYIENLRQKVMTFEEKAYSSRINKKDLNDYDLLFSDVQKIILLGDTITMVRLHKRASGQCNCDMESTLRMLRADLHHYLGAVTVLARTASRVAQLLSAILATRANDNLRATAATIQTGIAELQLKSVQTCLDIGQLLQVTMQGHKDAATIKILAQISTMFLPASLTASLFSSTIFSNRNSNISYVGLYFAITIPLSLVTLLLLVLLESGSWPPHFQNRAR</sequence>
<feature type="transmembrane region" description="Helical" evidence="1">
    <location>
        <begin position="455"/>
        <end position="474"/>
    </location>
</feature>
<keyword evidence="1" id="KW-0472">Membrane</keyword>
<dbReference type="Proteomes" id="UP000054321">
    <property type="component" value="Unassembled WGS sequence"/>
</dbReference>
<proteinExistence type="predicted"/>
<feature type="domain" description="CorA-like transporter" evidence="2">
    <location>
        <begin position="55"/>
        <end position="284"/>
    </location>
</feature>
<reference evidence="3 4" key="1">
    <citation type="submission" date="2014-04" db="EMBL/GenBank/DDBJ databases">
        <authorList>
            <consortium name="DOE Joint Genome Institute"/>
            <person name="Kuo A."/>
            <person name="Martino E."/>
            <person name="Perotto S."/>
            <person name="Kohler A."/>
            <person name="Nagy L.G."/>
            <person name="Floudas D."/>
            <person name="Copeland A."/>
            <person name="Barry K.W."/>
            <person name="Cichocki N."/>
            <person name="Veneault-Fourrey C."/>
            <person name="LaButti K."/>
            <person name="Lindquist E.A."/>
            <person name="Lipzen A."/>
            <person name="Lundell T."/>
            <person name="Morin E."/>
            <person name="Murat C."/>
            <person name="Sun H."/>
            <person name="Tunlid A."/>
            <person name="Henrissat B."/>
            <person name="Grigoriev I.V."/>
            <person name="Hibbett D.S."/>
            <person name="Martin F."/>
            <person name="Nordberg H.P."/>
            <person name="Cantor M.N."/>
            <person name="Hua S.X."/>
        </authorList>
    </citation>
    <scope>NUCLEOTIDE SEQUENCE [LARGE SCALE GENOMIC DNA]</scope>
    <source>
        <strain evidence="3 4">Zn</strain>
    </source>
</reference>
<protein>
    <recommendedName>
        <fullName evidence="2">CorA-like transporter domain-containing protein</fullName>
    </recommendedName>
</protein>
<keyword evidence="1" id="KW-0812">Transmembrane</keyword>
<dbReference type="Gene3D" id="1.20.58.340">
    <property type="entry name" value="Magnesium transport protein CorA, transmembrane region"/>
    <property type="match status" value="1"/>
</dbReference>
<dbReference type="InterPro" id="IPR058257">
    <property type="entry name" value="CorA-like_dom"/>
</dbReference>
<accession>A0A0C3H3X7</accession>
<keyword evidence="1" id="KW-1133">Transmembrane helix</keyword>
<reference evidence="4" key="2">
    <citation type="submission" date="2015-01" db="EMBL/GenBank/DDBJ databases">
        <title>Evolutionary Origins and Diversification of the Mycorrhizal Mutualists.</title>
        <authorList>
            <consortium name="DOE Joint Genome Institute"/>
            <consortium name="Mycorrhizal Genomics Consortium"/>
            <person name="Kohler A."/>
            <person name="Kuo A."/>
            <person name="Nagy L.G."/>
            <person name="Floudas D."/>
            <person name="Copeland A."/>
            <person name="Barry K.W."/>
            <person name="Cichocki N."/>
            <person name="Veneault-Fourrey C."/>
            <person name="LaButti K."/>
            <person name="Lindquist E.A."/>
            <person name="Lipzen A."/>
            <person name="Lundell T."/>
            <person name="Morin E."/>
            <person name="Murat C."/>
            <person name="Riley R."/>
            <person name="Ohm R."/>
            <person name="Sun H."/>
            <person name="Tunlid A."/>
            <person name="Henrissat B."/>
            <person name="Grigoriev I.V."/>
            <person name="Hibbett D.S."/>
            <person name="Martin F."/>
        </authorList>
    </citation>
    <scope>NUCLEOTIDE SEQUENCE [LARGE SCALE GENOMIC DNA]</scope>
    <source>
        <strain evidence="4">Zn</strain>
    </source>
</reference>
<dbReference type="STRING" id="913774.A0A0C3H3X7"/>
<keyword evidence="4" id="KW-1185">Reference proteome</keyword>
<dbReference type="Pfam" id="PF26616">
    <property type="entry name" value="CorA-like"/>
    <property type="match status" value="1"/>
</dbReference>